<evidence type="ECO:0000256" key="6">
    <source>
        <dbReference type="ARBA" id="ARBA00022807"/>
    </source>
</evidence>
<dbReference type="InterPro" id="IPR011992">
    <property type="entry name" value="EF-hand-dom_pair"/>
</dbReference>
<dbReference type="OrthoDB" id="424753at2759"/>
<dbReference type="CDD" id="cd16195">
    <property type="entry name" value="EFh_PEF_CAPN13_14"/>
    <property type="match status" value="1"/>
</dbReference>
<reference evidence="13" key="1">
    <citation type="submission" date="2012-01" db="EMBL/GenBank/DDBJ databases">
        <authorList>
            <person name="Walter R."/>
            <person name="Schartl M."/>
            <person name="Warren W."/>
        </authorList>
    </citation>
    <scope>NUCLEOTIDE SEQUENCE [LARGE SCALE GENOMIC DNA]</scope>
    <source>
        <strain evidence="13">JP 163 A</strain>
    </source>
</reference>
<evidence type="ECO:0000313" key="12">
    <source>
        <dbReference type="Ensembl" id="ENSXMAP00000000185.1"/>
    </source>
</evidence>
<feature type="active site" evidence="8 9">
    <location>
        <position position="288"/>
    </location>
</feature>
<dbReference type="SUPFAM" id="SSF47473">
    <property type="entry name" value="EF-hand"/>
    <property type="match status" value="1"/>
</dbReference>
<evidence type="ECO:0000256" key="4">
    <source>
        <dbReference type="ARBA" id="ARBA00022737"/>
    </source>
</evidence>
<keyword evidence="6 9" id="KW-0788">Thiol protease</keyword>
<evidence type="ECO:0000313" key="13">
    <source>
        <dbReference type="Proteomes" id="UP000002852"/>
    </source>
</evidence>
<sequence>MPLHGVCKNIMSARQKEHGYGTSQNPDRFQQQDYLQLKRFLLTQNKLFRDETFPPDQRSIGQGKLEPAELAQVQWLRPRDILMSNPFFILDGVSRFDFGQGQVGNCWFLASLGALTFHKEIFKLIVPLDQTCVGKDYCGLFHFRFWRFGKWVDVVIDDKLPTIKRKPIFARSKDEREFWPALLEKAYAKVCGSYADMTSGTPAEAMRDFTGGVHMCIQLSDPSPDLWKLLCRAGRSRTFMSCSTIPKTETTSGDRLPNGLVPGHAYTVTGLKQLQSQETEVNLVRLWNPWGHGEWNGDWSDKSPLWRSVSTKDREKCLTVENDGEFWMSLEDCCRYYTNIEICGMRPDFLDEEPACHWKTSMYENRWVAGTTAGGYINHKETFWTNPQYRIKVCGKTDSSQTRNTLVSLMQKSDKRNRRLAQLFFIGFIIFEVSEKDEKRAGKFPASFFSSHRPVAQTRKLMKSREVTEFLTLKPGEYVIVPCTNEPNQTASFLLTIFSREETRCYENSGHNLNNPVEKAKKEKNCQDVEKKMLLFRQYSDKYEEVDAELLQQLLKGDLISGSFSIDACRSMVALMDESGDGKLDSQEFGYLWHKVMKYKRVFAKMDVSQTGTLSLTELRNALRDSGMSISDELLNLMVVRHGASSGHMTLENFISLSLRLSRMNKIFTELSDGRNVTLSRSEWLFLSMYT</sequence>
<keyword evidence="2 9" id="KW-0645">Protease</keyword>
<dbReference type="GO" id="GO:0006508">
    <property type="term" value="P:proteolysis"/>
    <property type="evidence" value="ECO:0007669"/>
    <property type="project" value="UniProtKB-KW"/>
</dbReference>
<comment type="similarity">
    <text evidence="1">Belongs to the peptidase C2 family.</text>
</comment>
<evidence type="ECO:0000256" key="3">
    <source>
        <dbReference type="ARBA" id="ARBA00022723"/>
    </source>
</evidence>
<feature type="domain" description="EF-hand" evidence="11">
    <location>
        <begin position="594"/>
        <end position="629"/>
    </location>
</feature>
<keyword evidence="3" id="KW-0479">Metal-binding</keyword>
<dbReference type="SMART" id="SM00230">
    <property type="entry name" value="CysPc"/>
    <property type="match status" value="1"/>
</dbReference>
<dbReference type="Gene3D" id="3.90.70.10">
    <property type="entry name" value="Cysteine proteinases"/>
    <property type="match status" value="1"/>
</dbReference>
<dbReference type="InterPro" id="IPR022684">
    <property type="entry name" value="Calpain_cysteine_protease"/>
</dbReference>
<evidence type="ECO:0000256" key="2">
    <source>
        <dbReference type="ARBA" id="ARBA00022670"/>
    </source>
</evidence>
<dbReference type="PROSITE" id="PS00139">
    <property type="entry name" value="THIOL_PROTEASE_CYS"/>
    <property type="match status" value="1"/>
</dbReference>
<dbReference type="InterPro" id="IPR038765">
    <property type="entry name" value="Papain-like_cys_pep_sf"/>
</dbReference>
<keyword evidence="7" id="KW-0106">Calcium</keyword>
<name>M3ZD93_XIPMA</name>
<accession>M3ZD93</accession>
<dbReference type="PANTHER" id="PTHR10183">
    <property type="entry name" value="CALPAIN"/>
    <property type="match status" value="1"/>
</dbReference>
<dbReference type="FunCoup" id="M3ZD93">
    <property type="interactions" value="1"/>
</dbReference>
<evidence type="ECO:0000259" key="10">
    <source>
        <dbReference type="PROSITE" id="PS50203"/>
    </source>
</evidence>
<dbReference type="InterPro" id="IPR018247">
    <property type="entry name" value="EF_Hand_1_Ca_BS"/>
</dbReference>
<feature type="active site" evidence="8 9">
    <location>
        <position position="264"/>
    </location>
</feature>
<dbReference type="GO" id="GO:0005737">
    <property type="term" value="C:cytoplasm"/>
    <property type="evidence" value="ECO:0007669"/>
    <property type="project" value="TreeGrafter"/>
</dbReference>
<dbReference type="Pfam" id="PF01067">
    <property type="entry name" value="Calpain_III"/>
    <property type="match status" value="1"/>
</dbReference>
<dbReference type="GeneTree" id="ENSGT00940000160421"/>
<dbReference type="HOGENOM" id="CLU_010982_0_1_1"/>
<dbReference type="InterPro" id="IPR036213">
    <property type="entry name" value="Calpain_III_sf"/>
</dbReference>
<dbReference type="PROSITE" id="PS00018">
    <property type="entry name" value="EF_HAND_1"/>
    <property type="match status" value="1"/>
</dbReference>
<evidence type="ECO:0000256" key="9">
    <source>
        <dbReference type="PROSITE-ProRule" id="PRU00239"/>
    </source>
</evidence>
<feature type="active site" evidence="8 9">
    <location>
        <position position="106"/>
    </location>
</feature>
<organism evidence="12 13">
    <name type="scientific">Xiphophorus maculatus</name>
    <name type="common">Southern platyfish</name>
    <name type="synonym">Platypoecilus maculatus</name>
    <dbReference type="NCBI Taxonomy" id="8083"/>
    <lineage>
        <taxon>Eukaryota</taxon>
        <taxon>Metazoa</taxon>
        <taxon>Chordata</taxon>
        <taxon>Craniata</taxon>
        <taxon>Vertebrata</taxon>
        <taxon>Euteleostomi</taxon>
        <taxon>Actinopterygii</taxon>
        <taxon>Neopterygii</taxon>
        <taxon>Teleostei</taxon>
        <taxon>Neoteleostei</taxon>
        <taxon>Acanthomorphata</taxon>
        <taxon>Ovalentaria</taxon>
        <taxon>Atherinomorphae</taxon>
        <taxon>Cyprinodontiformes</taxon>
        <taxon>Poeciliidae</taxon>
        <taxon>Poeciliinae</taxon>
        <taxon>Xiphophorus</taxon>
    </lineage>
</organism>
<dbReference type="FunFam" id="2.60.120.380:FF:000001">
    <property type="entry name" value="Calpain-1 catalytic subunit"/>
    <property type="match status" value="1"/>
</dbReference>
<keyword evidence="5 9" id="KW-0378">Hydrolase</keyword>
<dbReference type="InterPro" id="IPR033883">
    <property type="entry name" value="C2_III"/>
</dbReference>
<dbReference type="InterPro" id="IPR001300">
    <property type="entry name" value="Peptidase_C2_calpain_cat"/>
</dbReference>
<evidence type="ECO:0000256" key="8">
    <source>
        <dbReference type="PIRSR" id="PIRSR622684-1"/>
    </source>
</evidence>
<reference evidence="12" key="3">
    <citation type="submission" date="2025-08" db="UniProtKB">
        <authorList>
            <consortium name="Ensembl"/>
        </authorList>
    </citation>
    <scope>IDENTIFICATION</scope>
    <source>
        <strain evidence="12">JP 163 A</strain>
    </source>
</reference>
<dbReference type="InterPro" id="IPR002048">
    <property type="entry name" value="EF_hand_dom"/>
</dbReference>
<dbReference type="SMART" id="SM00054">
    <property type="entry name" value="EFh"/>
    <property type="match status" value="2"/>
</dbReference>
<dbReference type="GO" id="GO:0004198">
    <property type="term" value="F:calcium-dependent cysteine-type endopeptidase activity"/>
    <property type="evidence" value="ECO:0007669"/>
    <property type="project" value="InterPro"/>
</dbReference>
<reference evidence="12" key="4">
    <citation type="submission" date="2025-09" db="UniProtKB">
        <authorList>
            <consortium name="Ensembl"/>
        </authorList>
    </citation>
    <scope>IDENTIFICATION</scope>
    <source>
        <strain evidence="12">JP 163 A</strain>
    </source>
</reference>
<dbReference type="AlphaFoldDB" id="M3ZD93"/>
<dbReference type="CDD" id="cd00214">
    <property type="entry name" value="Calpain_III"/>
    <property type="match status" value="1"/>
</dbReference>
<keyword evidence="13" id="KW-1185">Reference proteome</keyword>
<dbReference type="PROSITE" id="PS50222">
    <property type="entry name" value="EF_HAND_2"/>
    <property type="match status" value="1"/>
</dbReference>
<proteinExistence type="inferred from homology"/>
<dbReference type="STRING" id="8083.ENSXMAP00000000185"/>
<dbReference type="Proteomes" id="UP000002852">
    <property type="component" value="Unassembled WGS sequence"/>
</dbReference>
<feature type="domain" description="Calpain catalytic" evidence="10">
    <location>
        <begin position="47"/>
        <end position="346"/>
    </location>
</feature>
<evidence type="ECO:0000256" key="1">
    <source>
        <dbReference type="ARBA" id="ARBA00007623"/>
    </source>
</evidence>
<dbReference type="Pfam" id="PF00648">
    <property type="entry name" value="Peptidase_C2"/>
    <property type="match status" value="1"/>
</dbReference>
<dbReference type="eggNOG" id="KOG0045">
    <property type="taxonomic scope" value="Eukaryota"/>
</dbReference>
<dbReference type="PROSITE" id="PS50203">
    <property type="entry name" value="CALPAIN_CAT"/>
    <property type="match status" value="1"/>
</dbReference>
<keyword evidence="4" id="KW-0677">Repeat</keyword>
<dbReference type="GeneID" id="102220118"/>
<dbReference type="SUPFAM" id="SSF49758">
    <property type="entry name" value="Calpain large subunit, middle domain (domain III)"/>
    <property type="match status" value="1"/>
</dbReference>
<evidence type="ECO:0000259" key="11">
    <source>
        <dbReference type="PROSITE" id="PS50222"/>
    </source>
</evidence>
<dbReference type="InterPro" id="IPR000169">
    <property type="entry name" value="Pept_cys_AS"/>
</dbReference>
<dbReference type="InterPro" id="IPR022682">
    <property type="entry name" value="Calpain_domain_III"/>
</dbReference>
<dbReference type="Ensembl" id="ENSXMAT00000000185.2">
    <property type="protein sequence ID" value="ENSXMAP00000000185.1"/>
    <property type="gene ID" value="ENSXMAG00000000188.2"/>
</dbReference>
<evidence type="ECO:0000256" key="5">
    <source>
        <dbReference type="ARBA" id="ARBA00022801"/>
    </source>
</evidence>
<dbReference type="CDD" id="cd00044">
    <property type="entry name" value="CysPc"/>
    <property type="match status" value="1"/>
</dbReference>
<dbReference type="PANTHER" id="PTHR10183:SF302">
    <property type="entry name" value="CALPAIN-14"/>
    <property type="match status" value="1"/>
</dbReference>
<dbReference type="RefSeq" id="XP_014329731.1">
    <property type="nucleotide sequence ID" value="XM_014474245.1"/>
</dbReference>
<protein>
    <submittedName>
        <fullName evidence="12">Calpain-1 catalytic subunit-like</fullName>
    </submittedName>
</protein>
<dbReference type="SMART" id="SM00720">
    <property type="entry name" value="calpain_III"/>
    <property type="match status" value="1"/>
</dbReference>
<dbReference type="Gene3D" id="1.10.238.10">
    <property type="entry name" value="EF-hand"/>
    <property type="match status" value="1"/>
</dbReference>
<dbReference type="InterPro" id="IPR022683">
    <property type="entry name" value="Calpain_III"/>
</dbReference>
<dbReference type="Gene3D" id="2.60.120.380">
    <property type="match status" value="1"/>
</dbReference>
<dbReference type="KEGG" id="xma:102220118"/>
<reference evidence="13" key="2">
    <citation type="journal article" date="2013" name="Nat. Genet.">
        <title>The genome of the platyfish, Xiphophorus maculatus, provides insights into evolutionary adaptation and several complex traits.</title>
        <authorList>
            <person name="Schartl M."/>
            <person name="Walter R.B."/>
            <person name="Shen Y."/>
            <person name="Garcia T."/>
            <person name="Catchen J."/>
            <person name="Amores A."/>
            <person name="Braasch I."/>
            <person name="Chalopin D."/>
            <person name="Volff J.N."/>
            <person name="Lesch K.P."/>
            <person name="Bisazza A."/>
            <person name="Minx P."/>
            <person name="Hillier L."/>
            <person name="Wilson R.K."/>
            <person name="Fuerstenberg S."/>
            <person name="Boore J."/>
            <person name="Searle S."/>
            <person name="Postlethwait J.H."/>
            <person name="Warren W.C."/>
        </authorList>
    </citation>
    <scope>NUCLEOTIDE SEQUENCE [LARGE SCALE GENOMIC DNA]</scope>
    <source>
        <strain evidence="13">JP 163 A</strain>
    </source>
</reference>
<evidence type="ECO:0000256" key="7">
    <source>
        <dbReference type="ARBA" id="ARBA00022837"/>
    </source>
</evidence>
<dbReference type="PRINTS" id="PR00704">
    <property type="entry name" value="CALPAIN"/>
</dbReference>
<dbReference type="GO" id="GO:0005509">
    <property type="term" value="F:calcium ion binding"/>
    <property type="evidence" value="ECO:0007669"/>
    <property type="project" value="InterPro"/>
</dbReference>
<dbReference type="SUPFAM" id="SSF54001">
    <property type="entry name" value="Cysteine proteinases"/>
    <property type="match status" value="1"/>
</dbReference>
<dbReference type="InParanoid" id="M3ZD93"/>
<dbReference type="OMA" id="YENRWVA"/>
<dbReference type="FunFam" id="3.90.70.10:FF:000054">
    <property type="entry name" value="Calpain 14"/>
    <property type="match status" value="1"/>
</dbReference>